<name>A0A382XKR5_9ZZZZ</name>
<accession>A0A382XKR5</accession>
<gene>
    <name evidence="1" type="ORF">METZ01_LOCUS424284</name>
</gene>
<feature type="non-terminal residue" evidence="1">
    <location>
        <position position="112"/>
    </location>
</feature>
<reference evidence="1" key="1">
    <citation type="submission" date="2018-05" db="EMBL/GenBank/DDBJ databases">
        <authorList>
            <person name="Lanie J.A."/>
            <person name="Ng W.-L."/>
            <person name="Kazmierczak K.M."/>
            <person name="Andrzejewski T.M."/>
            <person name="Davidsen T.M."/>
            <person name="Wayne K.J."/>
            <person name="Tettelin H."/>
            <person name="Glass J.I."/>
            <person name="Rusch D."/>
            <person name="Podicherti R."/>
            <person name="Tsui H.-C.T."/>
            <person name="Winkler M.E."/>
        </authorList>
    </citation>
    <scope>NUCLEOTIDE SEQUENCE</scope>
</reference>
<dbReference type="Gene3D" id="3.40.50.10540">
    <property type="entry name" value="Crotonobetainyl-coa:carnitine coa-transferase, domain 1"/>
    <property type="match status" value="1"/>
</dbReference>
<evidence type="ECO:0008006" key="2">
    <source>
        <dbReference type="Google" id="ProtNLM"/>
    </source>
</evidence>
<proteinExistence type="predicted"/>
<dbReference type="InterPro" id="IPR050509">
    <property type="entry name" value="CoA-transferase_III"/>
</dbReference>
<sequence>MKPLDGIRVLEIASIGPGPLAANTFLELGAEVIRINNPNSVEILPTSSDPSLSNRTNITIDLKDPEGVELVNKLLKGIDILLEGSRPNVMEKIGLGPNDVHSINSEVIYIRL</sequence>
<dbReference type="Pfam" id="PF02515">
    <property type="entry name" value="CoA_transf_3"/>
    <property type="match status" value="1"/>
</dbReference>
<dbReference type="InterPro" id="IPR003673">
    <property type="entry name" value="CoA-Trfase_fam_III"/>
</dbReference>
<protein>
    <recommendedName>
        <fullName evidence="2">CoA transferase</fullName>
    </recommendedName>
</protein>
<dbReference type="PANTHER" id="PTHR48228:SF5">
    <property type="entry name" value="ALPHA-METHYLACYL-COA RACEMASE"/>
    <property type="match status" value="1"/>
</dbReference>
<evidence type="ECO:0000313" key="1">
    <source>
        <dbReference type="EMBL" id="SVD71430.1"/>
    </source>
</evidence>
<dbReference type="EMBL" id="UINC01168411">
    <property type="protein sequence ID" value="SVD71430.1"/>
    <property type="molecule type" value="Genomic_DNA"/>
</dbReference>
<dbReference type="SUPFAM" id="SSF89796">
    <property type="entry name" value="CoA-transferase family III (CaiB/BaiF)"/>
    <property type="match status" value="1"/>
</dbReference>
<dbReference type="PANTHER" id="PTHR48228">
    <property type="entry name" value="SUCCINYL-COA--D-CITRAMALATE COA-TRANSFERASE"/>
    <property type="match status" value="1"/>
</dbReference>
<organism evidence="1">
    <name type="scientific">marine metagenome</name>
    <dbReference type="NCBI Taxonomy" id="408172"/>
    <lineage>
        <taxon>unclassified sequences</taxon>
        <taxon>metagenomes</taxon>
        <taxon>ecological metagenomes</taxon>
    </lineage>
</organism>
<dbReference type="AlphaFoldDB" id="A0A382XKR5"/>
<dbReference type="InterPro" id="IPR023606">
    <property type="entry name" value="CoA-Trfase_III_dom_1_sf"/>
</dbReference>
<dbReference type="GO" id="GO:0003824">
    <property type="term" value="F:catalytic activity"/>
    <property type="evidence" value="ECO:0007669"/>
    <property type="project" value="InterPro"/>
</dbReference>